<keyword evidence="2" id="KW-0805">Transcription regulation</keyword>
<dbReference type="EMBL" id="JARQWQ010000020">
    <property type="protein sequence ID" value="KAK2565080.1"/>
    <property type="molecule type" value="Genomic_DNA"/>
</dbReference>
<proteinExistence type="predicted"/>
<comment type="subcellular location">
    <subcellularLocation>
        <location evidence="1">Nucleus</location>
    </subcellularLocation>
</comment>
<sequence length="503" mass="55736">MAASAEIVEGTMPVNLNFFQDRSLSQTSQSSVKCKGQKVEYSHKLTEKRRRDRMNISMSEIAQLLPSSAEPKQMEKAEILEKTIIYIKKLQEITGKQDLGSESKIDNHQLPNQGSQEVTTTDDKVTSEQDEVTPNYCSGFRDCIKEVFHCLTNVEAMDLQQSCFRRLMVHLQHELQLISGNVERSKLDSNNHKTVQGKNHHLPYNGDGDKLSSLKLPSHALSCKRSHETSNSVAEPCSSENLMSKRMRQDVSFGKNGSGHCPRPQGVENSFGPFPNENGDRPRCSSLQESAISRKEKPKASDGVENAWVRNDSPYSQLESYASERKDGVSNGNISERPDTDGSRSENDSSNGNHKLFGGGQDLPLLATPISPRTPYVPSPYTVATYALHPSGTHYLPVVLQLPVVPPFAEMKGRLNSTPNGSVAAMNGMRMGNLQYPYFPYGIPLAPQVAGNMMAMNNLRSTLCKQEPESQKRCDVKPKEMESSCNDDENASVNVCSSTEKLF</sequence>
<dbReference type="GO" id="GO:0006355">
    <property type="term" value="P:regulation of DNA-templated transcription"/>
    <property type="evidence" value="ECO:0007669"/>
    <property type="project" value="InterPro"/>
</dbReference>
<dbReference type="InterPro" id="IPR050370">
    <property type="entry name" value="HES_HEY"/>
</dbReference>
<evidence type="ECO:0000256" key="5">
    <source>
        <dbReference type="SAM" id="MobiDB-lite"/>
    </source>
</evidence>
<dbReference type="SMART" id="SM00353">
    <property type="entry name" value="HLH"/>
    <property type="match status" value="1"/>
</dbReference>
<comment type="caution">
    <text evidence="8">The sequence shown here is derived from an EMBL/GenBank/DDBJ whole genome shotgun (WGS) entry which is preliminary data.</text>
</comment>
<feature type="region of interest" description="Disordered" evidence="5">
    <location>
        <begin position="251"/>
        <end position="361"/>
    </location>
</feature>
<dbReference type="Pfam" id="PF07527">
    <property type="entry name" value="Hairy_orange"/>
    <property type="match status" value="1"/>
</dbReference>
<feature type="compositionally biased region" description="Basic and acidic residues" evidence="5">
    <location>
        <begin position="292"/>
        <end position="302"/>
    </location>
</feature>
<dbReference type="GO" id="GO:0005634">
    <property type="term" value="C:nucleus"/>
    <property type="evidence" value="ECO:0007669"/>
    <property type="project" value="UniProtKB-SubCell"/>
</dbReference>
<dbReference type="PROSITE" id="PS51054">
    <property type="entry name" value="ORANGE"/>
    <property type="match status" value="1"/>
</dbReference>
<dbReference type="PROSITE" id="PS50888">
    <property type="entry name" value="BHLH"/>
    <property type="match status" value="1"/>
</dbReference>
<gene>
    <name evidence="8" type="ORF">P5673_010989</name>
</gene>
<dbReference type="PANTHER" id="PTHR10985">
    <property type="entry name" value="BASIC HELIX-LOOP-HELIX TRANSCRIPTION FACTOR, HES-RELATED"/>
    <property type="match status" value="1"/>
</dbReference>
<feature type="region of interest" description="Disordered" evidence="5">
    <location>
        <begin position="191"/>
        <end position="210"/>
    </location>
</feature>
<dbReference type="SUPFAM" id="SSF47459">
    <property type="entry name" value="HLH, helix-loop-helix DNA-binding domain"/>
    <property type="match status" value="1"/>
</dbReference>
<feature type="domain" description="BHLH" evidence="6">
    <location>
        <begin position="38"/>
        <end position="90"/>
    </location>
</feature>
<dbReference type="GO" id="GO:0046983">
    <property type="term" value="F:protein dimerization activity"/>
    <property type="evidence" value="ECO:0007669"/>
    <property type="project" value="InterPro"/>
</dbReference>
<dbReference type="AlphaFoldDB" id="A0AAD9QPS6"/>
<evidence type="ECO:0000256" key="4">
    <source>
        <dbReference type="ARBA" id="ARBA00023242"/>
    </source>
</evidence>
<protein>
    <submittedName>
        <fullName evidence="8">Hairy/enhancer-of-split related with YRPW motif protein</fullName>
    </submittedName>
</protein>
<evidence type="ECO:0000259" key="6">
    <source>
        <dbReference type="PROSITE" id="PS50888"/>
    </source>
</evidence>
<accession>A0AAD9QPS6</accession>
<evidence type="ECO:0000256" key="3">
    <source>
        <dbReference type="ARBA" id="ARBA00023163"/>
    </source>
</evidence>
<dbReference type="GO" id="GO:0003677">
    <property type="term" value="F:DNA binding"/>
    <property type="evidence" value="ECO:0007669"/>
    <property type="project" value="InterPro"/>
</dbReference>
<reference evidence="8" key="2">
    <citation type="journal article" date="2023" name="Science">
        <title>Genomic signatures of disease resistance in endangered staghorn corals.</title>
        <authorList>
            <person name="Vollmer S.V."/>
            <person name="Selwyn J.D."/>
            <person name="Despard B.A."/>
            <person name="Roesel C.L."/>
        </authorList>
    </citation>
    <scope>NUCLEOTIDE SEQUENCE</scope>
    <source>
        <strain evidence="8">K2</strain>
    </source>
</reference>
<dbReference type="Gene3D" id="4.10.280.10">
    <property type="entry name" value="Helix-loop-helix DNA-binding domain"/>
    <property type="match status" value="1"/>
</dbReference>
<dbReference type="InterPro" id="IPR003650">
    <property type="entry name" value="Orange_dom"/>
</dbReference>
<organism evidence="8 9">
    <name type="scientific">Acropora cervicornis</name>
    <name type="common">Staghorn coral</name>
    <dbReference type="NCBI Taxonomy" id="6130"/>
    <lineage>
        <taxon>Eukaryota</taxon>
        <taxon>Metazoa</taxon>
        <taxon>Cnidaria</taxon>
        <taxon>Anthozoa</taxon>
        <taxon>Hexacorallia</taxon>
        <taxon>Scleractinia</taxon>
        <taxon>Astrocoeniina</taxon>
        <taxon>Acroporidae</taxon>
        <taxon>Acropora</taxon>
    </lineage>
</organism>
<feature type="compositionally biased region" description="Polar residues" evidence="5">
    <location>
        <begin position="109"/>
        <end position="119"/>
    </location>
</feature>
<dbReference type="InterPro" id="IPR036638">
    <property type="entry name" value="HLH_DNA-bd_sf"/>
</dbReference>
<dbReference type="SUPFAM" id="SSF158457">
    <property type="entry name" value="Orange domain-like"/>
    <property type="match status" value="1"/>
</dbReference>
<dbReference type="Proteomes" id="UP001249851">
    <property type="component" value="Unassembled WGS sequence"/>
</dbReference>
<dbReference type="InterPro" id="IPR011598">
    <property type="entry name" value="bHLH_dom"/>
</dbReference>
<dbReference type="Gene3D" id="6.10.250.980">
    <property type="match status" value="1"/>
</dbReference>
<feature type="region of interest" description="Disordered" evidence="5">
    <location>
        <begin position="100"/>
        <end position="127"/>
    </location>
</feature>
<evidence type="ECO:0000313" key="9">
    <source>
        <dbReference type="Proteomes" id="UP001249851"/>
    </source>
</evidence>
<evidence type="ECO:0000256" key="2">
    <source>
        <dbReference type="ARBA" id="ARBA00023015"/>
    </source>
</evidence>
<keyword evidence="3" id="KW-0804">Transcription</keyword>
<keyword evidence="4" id="KW-0539">Nucleus</keyword>
<feature type="domain" description="Orange" evidence="7">
    <location>
        <begin position="136"/>
        <end position="171"/>
    </location>
</feature>
<feature type="compositionally biased region" description="Basic and acidic residues" evidence="5">
    <location>
        <begin position="336"/>
        <end position="347"/>
    </location>
</feature>
<evidence type="ECO:0000256" key="1">
    <source>
        <dbReference type="ARBA" id="ARBA00004123"/>
    </source>
</evidence>
<evidence type="ECO:0000313" key="8">
    <source>
        <dbReference type="EMBL" id="KAK2565080.1"/>
    </source>
</evidence>
<evidence type="ECO:0000259" key="7">
    <source>
        <dbReference type="PROSITE" id="PS51054"/>
    </source>
</evidence>
<dbReference type="Pfam" id="PF00010">
    <property type="entry name" value="HLH"/>
    <property type="match status" value="1"/>
</dbReference>
<reference evidence="8" key="1">
    <citation type="journal article" date="2023" name="G3 (Bethesda)">
        <title>Whole genome assembly and annotation of the endangered Caribbean coral Acropora cervicornis.</title>
        <authorList>
            <person name="Selwyn J.D."/>
            <person name="Vollmer S.V."/>
        </authorList>
    </citation>
    <scope>NUCLEOTIDE SEQUENCE</scope>
    <source>
        <strain evidence="8">K2</strain>
    </source>
</reference>
<keyword evidence="9" id="KW-1185">Reference proteome</keyword>
<name>A0AAD9QPS6_ACRCE</name>